<dbReference type="Proteomes" id="UP000591941">
    <property type="component" value="Unassembled WGS sequence"/>
</dbReference>
<sequence length="411" mass="46005">MTRRRIATGTLLLCAVIVLSCYPARFTFWGGFGVHTALAALVGGLADWYAVTALFRRPLGIPWQTEWLPRSREKIMTMAGTMVKDELLTPRHLYRALKAHSPLPYLLTLWERDTERFVRALTTLFETLPDGLSPDLLQHEWEPLRKRILTAQWPADVAAEALLLWQKEGNASGRERLAQWLQSRINAAPTAEFLTAQYEQFMTLLAAKHPVRAKLWQEALRTQGETPSTVGVFLQERLARAAADLAQPMTTIGAAFDDMVTMAVTRLQNDRRLRQQITDAVAPLLATNIPTDSQVVFDLIVTPKRRHAFAQTLATLAVRWLTAARQDPARIRKLERLLFVTLAKMLPLVQPYFGTWAQAALAPYSARELSDLIEAKVSDDLQMIRLNGTLIGGVLGAVFYVLGHAMLGGGF</sequence>
<keyword evidence="1" id="KW-0812">Transmembrane</keyword>
<dbReference type="InterPro" id="IPR007383">
    <property type="entry name" value="DUF445"/>
</dbReference>
<protein>
    <submittedName>
        <fullName evidence="2">Uncharacterized membrane-anchored protein YjiN (DUF445 family)</fullName>
    </submittedName>
</protein>
<keyword evidence="1" id="KW-0472">Membrane</keyword>
<evidence type="ECO:0000256" key="1">
    <source>
        <dbReference type="SAM" id="Phobius"/>
    </source>
</evidence>
<keyword evidence="3" id="KW-1185">Reference proteome</keyword>
<accession>A0A841R1S9</accession>
<proteinExistence type="predicted"/>
<dbReference type="PANTHER" id="PTHR38442">
    <property type="entry name" value="INNER MEMBRANE PROTEIN-RELATED"/>
    <property type="match status" value="1"/>
</dbReference>
<gene>
    <name evidence="2" type="ORF">HNR45_000381</name>
</gene>
<evidence type="ECO:0000313" key="2">
    <source>
        <dbReference type="EMBL" id="MBB6477351.1"/>
    </source>
</evidence>
<organism evidence="2 3">
    <name type="scientific">Negativicoccus succinicivorans</name>
    <dbReference type="NCBI Taxonomy" id="620903"/>
    <lineage>
        <taxon>Bacteria</taxon>
        <taxon>Bacillati</taxon>
        <taxon>Bacillota</taxon>
        <taxon>Negativicutes</taxon>
        <taxon>Veillonellales</taxon>
        <taxon>Veillonellaceae</taxon>
        <taxon>Negativicoccus</taxon>
    </lineage>
</organism>
<evidence type="ECO:0000313" key="3">
    <source>
        <dbReference type="Proteomes" id="UP000591941"/>
    </source>
</evidence>
<keyword evidence="1" id="KW-1133">Transmembrane helix</keyword>
<comment type="caution">
    <text evidence="2">The sequence shown here is derived from an EMBL/GenBank/DDBJ whole genome shotgun (WGS) entry which is preliminary data.</text>
</comment>
<dbReference type="AlphaFoldDB" id="A0A841R1S9"/>
<feature type="transmembrane region" description="Helical" evidence="1">
    <location>
        <begin position="386"/>
        <end position="407"/>
    </location>
</feature>
<dbReference type="PANTHER" id="PTHR38442:SF1">
    <property type="entry name" value="INNER MEMBRANE PROTEIN"/>
    <property type="match status" value="1"/>
</dbReference>
<feature type="transmembrane region" description="Helical" evidence="1">
    <location>
        <begin position="33"/>
        <end position="55"/>
    </location>
</feature>
<dbReference type="RefSeq" id="WP_159823179.1">
    <property type="nucleotide sequence ID" value="NZ_CABWNB010000003.1"/>
</dbReference>
<dbReference type="Pfam" id="PF04286">
    <property type="entry name" value="DUF445"/>
    <property type="match status" value="1"/>
</dbReference>
<reference evidence="2 3" key="1">
    <citation type="submission" date="2020-08" db="EMBL/GenBank/DDBJ databases">
        <title>Genomic Encyclopedia of Type Strains, Phase IV (KMG-IV): sequencing the most valuable type-strain genomes for metagenomic binning, comparative biology and taxonomic classification.</title>
        <authorList>
            <person name="Goeker M."/>
        </authorList>
    </citation>
    <scope>NUCLEOTIDE SEQUENCE [LARGE SCALE GENOMIC DNA]</scope>
    <source>
        <strain evidence="2 3">DSM 21255</strain>
    </source>
</reference>
<dbReference type="EMBL" id="JACHHI010000002">
    <property type="protein sequence ID" value="MBB6477351.1"/>
    <property type="molecule type" value="Genomic_DNA"/>
</dbReference>
<dbReference type="OrthoDB" id="9769590at2"/>
<name>A0A841R1S9_9FIRM</name>
<dbReference type="GO" id="GO:0005886">
    <property type="term" value="C:plasma membrane"/>
    <property type="evidence" value="ECO:0007669"/>
    <property type="project" value="TreeGrafter"/>
</dbReference>
<dbReference type="PROSITE" id="PS51257">
    <property type="entry name" value="PROKAR_LIPOPROTEIN"/>
    <property type="match status" value="1"/>
</dbReference>
<dbReference type="GeneID" id="93485662"/>